<dbReference type="InterPro" id="IPR013783">
    <property type="entry name" value="Ig-like_fold"/>
</dbReference>
<dbReference type="InterPro" id="IPR022441">
    <property type="entry name" value="Para_beta_helix_rpt-2"/>
</dbReference>
<evidence type="ECO:0000256" key="1">
    <source>
        <dbReference type="ARBA" id="ARBA00004906"/>
    </source>
</evidence>
<dbReference type="NCBIfam" id="TIGR03804">
    <property type="entry name" value="para_beta_helix"/>
    <property type="match status" value="8"/>
</dbReference>
<sequence>MKELLFKKTFFLALILLLACISSVSADTAINSTCVINTPGTYYLNSSIIDTGIGGTAITITCDDVVLDGNGYIINGTGTESYGIYARGPYTNITLKNLNITSFQYGIYLENVENSILKNNTASSNSICGIYLEYSSNNVLTNNTAHLNKDDDIYLKSSNIYLVSSNNNTITGNNVSLNSEYGIYLKNSDTNTITDNNASSNYYYGIYLDSSEGNTITNNTASSSNYGIVLSSSSNNNTITSNIITKNFQRGSIELLSSSYNTLINNTICLNNMGIRLSSSSNNNTITGNNVSSNNGSAIYLIDSSNNAITDNNVSSNKATGIYLDSSGTNTITENNVSSNTYGIHLDSSGTNTITDNTLTLNIWGGIYLYYSSDGKIINNTATLNGYDGIYILYSNNNTISGNTATLNDHNGINTYSSSDSNIINNNVSSNSWHGISLTYSSNNNSITNNTANSNRDGIYLVYSSNNTITDNDVISNIDRGISLSSSNNTIVHNSISLNPYGIYIGNYENNHIYHNIFNNTDNLFISSYSVMGTNYWNNSKENGGGNYWFTPTGTGFSEITPDWNNDGFCDDPNNLVENNTDYLPISWDKIPPEVTINAPLTEKEYPTGSISINVTVNDSLSNISSVTAEIENIKNISLALNESYYTGHTGNLSDGVYNISVTAVDLKGNANTTKPITVTVDTLNPKVTINHKEDDYNYSTNILNVTVTDASAVTVIAEINNGSVLQNITLENISGYFVNMTHEFVESEYTVKIYATDLAGNVNSSETVDFMVDWTAPVVSIETPLNGSYISFTDPKLNFTITDNVCESVVYNVTVNGNLVNSNEVNTSIQINSTLNLVEGENNISVVAIDDTRNTGENTTTVFVDTVNPEVVINNVVGPYNYNSSILNVTVTDTNLDSVLAEVNGLENITLNGSTGYFVTNKEFNEGPNTVKIYATDLAGNVNSTETVTFKVDLTDPVITVNTVEDSYSNNGSNVLNFTVDEDYIDSVTAFNGSTEITLENSTGNYLNSVELADGVYNVTITANDTASNEVSETVTFTVDTVNPEVVINNVVGPYNYNSSILNVTATDINLDSVVAEIDGLQNITLTQTNGYFVNSSYEFTEGLKTVRIYATDLAGNVNSSENVTFRVDLTDPVIIVNTVEDSYSNNGSNVLNFTVNEDYIDSVTAFNGSTEITLKNSTGDYLNANELADGIYNVTMTANDTASNEVSETVTFTVDTVNPEVVIVTPATGSRFRTSSTSITVTANDSLSNISSVTAQIGDTKTITLSKVGDYYTGTTGSLSDGNYEITVITTDRAGNVNSSETVDIIIDTPSSSSSSSDVSDDIESDAVRNAVSDSDVVYGNVFDEGYAQGLKENLFNADDYEIFGDTIIVGGPKSNVLAEKYNSEFEIPISNENPGEYTGVIQVIKVQDNSGKIIQSYSVIYIAGSDRLGTQAALEYFKTLDKIPDEPITVKWTANGPVVAE</sequence>
<dbReference type="PANTHER" id="PTHR22990">
    <property type="entry name" value="F-BOX ONLY PROTEIN"/>
    <property type="match status" value="1"/>
</dbReference>
<dbReference type="SMART" id="SM00710">
    <property type="entry name" value="PbH1"/>
    <property type="match status" value="22"/>
</dbReference>
<feature type="domain" description="Carbohydrate-binding/sugar hydrolysis" evidence="5">
    <location>
        <begin position="423"/>
        <end position="572"/>
    </location>
</feature>
<dbReference type="PANTHER" id="PTHR22990:SF15">
    <property type="entry name" value="F-BOX ONLY PROTEIN 10"/>
    <property type="match status" value="1"/>
</dbReference>
<protein>
    <submittedName>
        <fullName evidence="6">Parallel beta-helix repeat protein</fullName>
    </submittedName>
</protein>
<dbReference type="Pfam" id="PF17957">
    <property type="entry name" value="Big_7"/>
    <property type="match status" value="1"/>
</dbReference>
<gene>
    <name evidence="6" type="ORF">HNP93_001044</name>
</gene>
<evidence type="ECO:0000256" key="2">
    <source>
        <dbReference type="ARBA" id="ARBA00022737"/>
    </source>
</evidence>
<feature type="domain" description="Carbohydrate-binding/sugar hydrolysis" evidence="5">
    <location>
        <begin position="240"/>
        <end position="393"/>
    </location>
</feature>
<dbReference type="InterPro" id="IPR051550">
    <property type="entry name" value="SCF-Subunits/Alg-Epimerases"/>
</dbReference>
<dbReference type="SUPFAM" id="SSF51126">
    <property type="entry name" value="Pectin lyase-like"/>
    <property type="match status" value="3"/>
</dbReference>
<evidence type="ECO:0000256" key="4">
    <source>
        <dbReference type="SAM" id="MobiDB-lite"/>
    </source>
</evidence>
<comment type="pathway">
    <text evidence="1">Protein modification; protein ubiquitination.</text>
</comment>
<evidence type="ECO:0000259" key="5">
    <source>
        <dbReference type="SMART" id="SM00722"/>
    </source>
</evidence>
<dbReference type="EMBL" id="JACDUN010000001">
    <property type="protein sequence ID" value="MBA2858343.1"/>
    <property type="molecule type" value="Genomic_DNA"/>
</dbReference>
<evidence type="ECO:0000256" key="3">
    <source>
        <dbReference type="ARBA" id="ARBA00022786"/>
    </source>
</evidence>
<dbReference type="Gene3D" id="2.160.20.10">
    <property type="entry name" value="Single-stranded right-handed beta-helix, Pectin lyase-like"/>
    <property type="match status" value="3"/>
</dbReference>
<feature type="domain" description="Carbohydrate-binding/sugar hydrolysis" evidence="5">
    <location>
        <begin position="25"/>
        <end position="186"/>
    </location>
</feature>
<dbReference type="InterPro" id="IPR006633">
    <property type="entry name" value="Carb-bd_sugar_hydrolysis-dom"/>
</dbReference>
<accession>A0A7J9P567</accession>
<dbReference type="Gene3D" id="2.60.40.10">
    <property type="entry name" value="Immunoglobulins"/>
    <property type="match status" value="4"/>
</dbReference>
<dbReference type="InterPro" id="IPR007742">
    <property type="entry name" value="NosD_dom"/>
</dbReference>
<organism evidence="6 7">
    <name type="scientific">Methanococcus maripaludis</name>
    <name type="common">Methanococcus deltae</name>
    <dbReference type="NCBI Taxonomy" id="39152"/>
    <lineage>
        <taxon>Archaea</taxon>
        <taxon>Methanobacteriati</taxon>
        <taxon>Methanobacteriota</taxon>
        <taxon>Methanomada group</taxon>
        <taxon>Methanococci</taxon>
        <taxon>Methanococcales</taxon>
        <taxon>Methanococcaceae</taxon>
        <taxon>Methanococcus</taxon>
    </lineage>
</organism>
<feature type="compositionally biased region" description="Low complexity" evidence="4">
    <location>
        <begin position="1309"/>
        <end position="1320"/>
    </location>
</feature>
<dbReference type="RefSeq" id="WP_181493331.1">
    <property type="nucleotide sequence ID" value="NZ_JACDUN010000001.1"/>
</dbReference>
<dbReference type="InterPro" id="IPR011050">
    <property type="entry name" value="Pectin_lyase_fold/virulence"/>
</dbReference>
<feature type="region of interest" description="Disordered" evidence="4">
    <location>
        <begin position="1309"/>
        <end position="1328"/>
    </location>
</feature>
<evidence type="ECO:0000313" key="7">
    <source>
        <dbReference type="Proteomes" id="UP000558015"/>
    </source>
</evidence>
<evidence type="ECO:0000313" key="6">
    <source>
        <dbReference type="EMBL" id="MBA2858343.1"/>
    </source>
</evidence>
<proteinExistence type="predicted"/>
<keyword evidence="2" id="KW-0677">Repeat</keyword>
<name>A0A7J9P567_METMI</name>
<comment type="caution">
    <text evidence="6">The sequence shown here is derived from an EMBL/GenBank/DDBJ whole genome shotgun (WGS) entry which is preliminary data.</text>
</comment>
<dbReference type="InterPro" id="IPR012334">
    <property type="entry name" value="Pectin_lyas_fold"/>
</dbReference>
<dbReference type="InterPro" id="IPR006626">
    <property type="entry name" value="PbH1"/>
</dbReference>
<dbReference type="PROSITE" id="PS51257">
    <property type="entry name" value="PROKAR_LIPOPROTEIN"/>
    <property type="match status" value="1"/>
</dbReference>
<keyword evidence="3" id="KW-0833">Ubl conjugation pathway</keyword>
<reference evidence="6 7" key="1">
    <citation type="submission" date="2020-07" db="EMBL/GenBank/DDBJ databases">
        <title>Genomic Encyclopedia of Type Strains, Phase IV (KMG-V): Genome sequencing to study the core and pangenomes of soil and plant-associated prokaryotes.</title>
        <authorList>
            <person name="Whitman W."/>
        </authorList>
    </citation>
    <scope>NUCLEOTIDE SEQUENCE [LARGE SCALE GENOMIC DNA]</scope>
    <source>
        <strain evidence="6 7">C12</strain>
    </source>
</reference>
<dbReference type="Proteomes" id="UP000558015">
    <property type="component" value="Unassembled WGS sequence"/>
</dbReference>
<dbReference type="SMART" id="SM00722">
    <property type="entry name" value="CASH"/>
    <property type="match status" value="3"/>
</dbReference>
<dbReference type="Pfam" id="PF05048">
    <property type="entry name" value="NosD"/>
    <property type="match status" value="3"/>
</dbReference>